<organism evidence="1 2">
    <name type="scientific">Methanosarcina barkeri 3</name>
    <dbReference type="NCBI Taxonomy" id="1434107"/>
    <lineage>
        <taxon>Archaea</taxon>
        <taxon>Methanobacteriati</taxon>
        <taxon>Methanobacteriota</taxon>
        <taxon>Stenosarchaea group</taxon>
        <taxon>Methanomicrobia</taxon>
        <taxon>Methanosarcinales</taxon>
        <taxon>Methanosarcinaceae</taxon>
        <taxon>Methanosarcina</taxon>
    </lineage>
</organism>
<dbReference type="HOGENOM" id="CLU_2802189_0_0_2"/>
<evidence type="ECO:0000313" key="1">
    <source>
        <dbReference type="EMBL" id="AKB82426.1"/>
    </source>
</evidence>
<sequence length="67" mass="7434">MGDITTDGGFNTYGFKDLKFSNGYGKIGNKIVKVSIYCPAKNENSESESTELFPKLNISEKDGDFWS</sequence>
<reference evidence="1" key="1">
    <citation type="submission" date="2014-07" db="EMBL/GenBank/DDBJ databases">
        <title>Methanogenic archaea and the global carbon cycle.</title>
        <authorList>
            <person name="Henriksen J.R."/>
            <person name="Luke J."/>
            <person name="Reinhart S."/>
            <person name="Benedict M.N."/>
            <person name="Youngblut N.D."/>
            <person name="Metcalf M.E."/>
            <person name="Whitaker R.J."/>
            <person name="Metcalf W.W."/>
        </authorList>
    </citation>
    <scope>NUCLEOTIDE SEQUENCE [LARGE SCALE GENOMIC DNA]</scope>
    <source>
        <strain evidence="1">3</strain>
    </source>
</reference>
<accession>A0A0E3SKQ5</accession>
<name>A0A0E3SKQ5_METBA</name>
<dbReference type="Proteomes" id="UP000033066">
    <property type="component" value="Chromosome"/>
</dbReference>
<keyword evidence="2" id="KW-1185">Reference proteome</keyword>
<dbReference type="EMBL" id="CP009517">
    <property type="protein sequence ID" value="AKB82426.1"/>
    <property type="molecule type" value="Genomic_DNA"/>
</dbReference>
<dbReference type="AlphaFoldDB" id="A0A0E3SKQ5"/>
<gene>
    <name evidence="1" type="ORF">MSBR3_1848</name>
</gene>
<proteinExistence type="predicted"/>
<protein>
    <submittedName>
        <fullName evidence="1">Uncharacterized protein</fullName>
    </submittedName>
</protein>
<dbReference type="OrthoDB" id="376134at2157"/>
<dbReference type="GeneID" id="24789407"/>
<dbReference type="RefSeq" id="WP_048107895.1">
    <property type="nucleotide sequence ID" value="NZ_CP009517.1"/>
</dbReference>
<evidence type="ECO:0000313" key="2">
    <source>
        <dbReference type="Proteomes" id="UP000033066"/>
    </source>
</evidence>
<dbReference type="PATRIC" id="fig|1434107.4.peg.2378"/>
<dbReference type="KEGG" id="mbak:MSBR3_1848"/>